<dbReference type="SUPFAM" id="SSF53335">
    <property type="entry name" value="S-adenosyl-L-methionine-dependent methyltransferases"/>
    <property type="match status" value="1"/>
</dbReference>
<gene>
    <name evidence="2" type="ORF">NCTC10211_05440</name>
</gene>
<evidence type="ECO:0000313" key="2">
    <source>
        <dbReference type="EMBL" id="SUI84089.1"/>
    </source>
</evidence>
<dbReference type="InterPro" id="IPR036388">
    <property type="entry name" value="WH-like_DNA-bd_sf"/>
</dbReference>
<dbReference type="Proteomes" id="UP000254765">
    <property type="component" value="Unassembled WGS sequence"/>
</dbReference>
<feature type="domain" description="O-methyltransferase dimerisation" evidence="1">
    <location>
        <begin position="12"/>
        <end position="84"/>
    </location>
</feature>
<evidence type="ECO:0000313" key="3">
    <source>
        <dbReference type="Proteomes" id="UP000254765"/>
    </source>
</evidence>
<dbReference type="EMBL" id="UGYK01000002">
    <property type="protein sequence ID" value="SUI84089.1"/>
    <property type="molecule type" value="Genomic_DNA"/>
</dbReference>
<evidence type="ECO:0000259" key="1">
    <source>
        <dbReference type="Pfam" id="PF08100"/>
    </source>
</evidence>
<reference evidence="2 3" key="1">
    <citation type="submission" date="2018-06" db="EMBL/GenBank/DDBJ databases">
        <authorList>
            <consortium name="Pathogen Informatics"/>
            <person name="Doyle S."/>
        </authorList>
    </citation>
    <scope>NUCLEOTIDE SEQUENCE [LARGE SCALE GENOMIC DNA]</scope>
    <source>
        <strain evidence="2 3">NCTC10211</strain>
    </source>
</reference>
<proteinExistence type="predicted"/>
<name>A0A380AQ36_SERMA</name>
<sequence>MPLTKQDAVNQMMGFFQAKALTAALALKLFDQLRDRDADAAHIAARLDCPARSTEQLLIALRAMGYLDQRDGLYHLPAAHRAFLLSDEPQWLGWLGRHIDTFLYPLWGELKTAVRNDAHQRRTVFGDDRSWFDILYQNPDDVADFQEFLGKFAAPFIAGFVRDYDFSQHRAFLDHRQRDRQPADGDRRRLSGDRTRDLRTAAGLGVLARQADAARLWRTH</sequence>
<protein>
    <recommendedName>
        <fullName evidence="1">O-methyltransferase dimerisation domain-containing protein</fullName>
    </recommendedName>
</protein>
<dbReference type="SUPFAM" id="SSF46785">
    <property type="entry name" value="Winged helix' DNA-binding domain"/>
    <property type="match status" value="1"/>
</dbReference>
<dbReference type="InterPro" id="IPR029063">
    <property type="entry name" value="SAM-dependent_MTases_sf"/>
</dbReference>
<dbReference type="Gene3D" id="1.10.10.10">
    <property type="entry name" value="Winged helix-like DNA-binding domain superfamily/Winged helix DNA-binding domain"/>
    <property type="match status" value="1"/>
</dbReference>
<dbReference type="Gene3D" id="3.40.50.150">
    <property type="entry name" value="Vaccinia Virus protein VP39"/>
    <property type="match status" value="1"/>
</dbReference>
<dbReference type="GO" id="GO:0046983">
    <property type="term" value="F:protein dimerization activity"/>
    <property type="evidence" value="ECO:0007669"/>
    <property type="project" value="InterPro"/>
</dbReference>
<organism evidence="2 3">
    <name type="scientific">Serratia marcescens</name>
    <dbReference type="NCBI Taxonomy" id="615"/>
    <lineage>
        <taxon>Bacteria</taxon>
        <taxon>Pseudomonadati</taxon>
        <taxon>Pseudomonadota</taxon>
        <taxon>Gammaproteobacteria</taxon>
        <taxon>Enterobacterales</taxon>
        <taxon>Yersiniaceae</taxon>
        <taxon>Serratia</taxon>
    </lineage>
</organism>
<dbReference type="Pfam" id="PF08100">
    <property type="entry name" value="Dimerisation"/>
    <property type="match status" value="1"/>
</dbReference>
<dbReference type="InterPro" id="IPR036390">
    <property type="entry name" value="WH_DNA-bd_sf"/>
</dbReference>
<dbReference type="InterPro" id="IPR012967">
    <property type="entry name" value="COMT_dimerisation"/>
</dbReference>
<dbReference type="AlphaFoldDB" id="A0A380AQ36"/>
<accession>A0A380AQ36</accession>